<dbReference type="PIRSF" id="PIRSF037677">
    <property type="entry name" value="DNA_mis_repair_Msh6"/>
    <property type="match status" value="1"/>
</dbReference>
<reference evidence="14" key="2">
    <citation type="submission" date="2020-03" db="EMBL/GenBank/DDBJ databases">
        <title>The second near-complete assembly of the hexaploid bread wheat (Triticum aestivum) genome.</title>
        <authorList>
            <person name="Zimin A.V."/>
            <person name="Puiu D."/>
            <person name="Shumante A."/>
            <person name="Alonge M."/>
            <person name="Salzberg S.L."/>
        </authorList>
    </citation>
    <scope>NUCLEOTIDE SEQUENCE</scope>
    <source>
        <tissue evidence="14">Leaf</tissue>
    </source>
</reference>
<accession>A0A9R1EGU3</accession>
<dbReference type="Gramene" id="TraesCS2B03G0957900.1">
    <property type="protein sequence ID" value="TraesCS2B03G0957900.1.CDS"/>
    <property type="gene ID" value="TraesCS2B03G0957900"/>
</dbReference>
<evidence type="ECO:0000256" key="7">
    <source>
        <dbReference type="ARBA" id="ARBA00023125"/>
    </source>
</evidence>
<dbReference type="InterPro" id="IPR027417">
    <property type="entry name" value="P-loop_NTPase"/>
</dbReference>
<dbReference type="FunFam" id="1.10.1420.10:FF:000004">
    <property type="entry name" value="DNA mismatch repair protein Msh3"/>
    <property type="match status" value="1"/>
</dbReference>
<feature type="region of interest" description="Disordered" evidence="12">
    <location>
        <begin position="1"/>
        <end position="60"/>
    </location>
</feature>
<feature type="domain" description="DNA mismatch repair proteins mutS family" evidence="13">
    <location>
        <begin position="840"/>
        <end position="856"/>
    </location>
</feature>
<dbReference type="OrthoDB" id="10252754at2759"/>
<dbReference type="SUPFAM" id="SSF52540">
    <property type="entry name" value="P-loop containing nucleoside triphosphate hydrolases"/>
    <property type="match status" value="1"/>
</dbReference>
<evidence type="ECO:0000256" key="5">
    <source>
        <dbReference type="ARBA" id="ARBA00022763"/>
    </source>
</evidence>
<keyword evidence="4" id="KW-0547">Nucleotide-binding</keyword>
<dbReference type="FunFam" id="3.40.50.300:FF:002130">
    <property type="entry name" value="DNA mismatch repair protein MSH3"/>
    <property type="match status" value="1"/>
</dbReference>
<evidence type="ECO:0000256" key="6">
    <source>
        <dbReference type="ARBA" id="ARBA00022840"/>
    </source>
</evidence>
<dbReference type="PROSITE" id="PS00486">
    <property type="entry name" value="DNA_MISMATCH_REPAIR_2"/>
    <property type="match status" value="1"/>
</dbReference>
<dbReference type="PANTHER" id="PTHR11361:SF122">
    <property type="entry name" value="DNA MISMATCH REPAIR PROTEIN MSH3"/>
    <property type="match status" value="1"/>
</dbReference>
<dbReference type="InterPro" id="IPR017261">
    <property type="entry name" value="DNA_mismatch_repair_MutS/MSH"/>
</dbReference>
<dbReference type="InterPro" id="IPR016151">
    <property type="entry name" value="DNA_mismatch_repair_MutS_N"/>
</dbReference>
<dbReference type="Gene3D" id="3.40.1170.10">
    <property type="entry name" value="DNA repair protein MutS, domain I"/>
    <property type="match status" value="1"/>
</dbReference>
<evidence type="ECO:0000256" key="8">
    <source>
        <dbReference type="ARBA" id="ARBA00023204"/>
    </source>
</evidence>
<feature type="compositionally biased region" description="Polar residues" evidence="12">
    <location>
        <begin position="1"/>
        <end position="14"/>
    </location>
</feature>
<dbReference type="FunFam" id="3.30.420.110:FF:000010">
    <property type="entry name" value="DNA mismatch repair protein"/>
    <property type="match status" value="1"/>
</dbReference>
<dbReference type="Pfam" id="PF01624">
    <property type="entry name" value="MutS_I"/>
    <property type="match status" value="1"/>
</dbReference>
<evidence type="ECO:0000256" key="4">
    <source>
        <dbReference type="ARBA" id="ARBA00022741"/>
    </source>
</evidence>
<dbReference type="Pfam" id="PF05192">
    <property type="entry name" value="MutS_III"/>
    <property type="match status" value="1"/>
</dbReference>
<feature type="compositionally biased region" description="Gly residues" evidence="12">
    <location>
        <begin position="48"/>
        <end position="57"/>
    </location>
</feature>
<evidence type="ECO:0000259" key="13">
    <source>
        <dbReference type="PROSITE" id="PS00486"/>
    </source>
</evidence>
<dbReference type="InterPro" id="IPR000432">
    <property type="entry name" value="DNA_mismatch_repair_MutS_C"/>
</dbReference>
<dbReference type="Proteomes" id="UP000815260">
    <property type="component" value="Chromosome 2B"/>
</dbReference>
<comment type="similarity">
    <text evidence="2">Belongs to the DNA mismatch repair MutS family. MSH3 subfamily.</text>
</comment>
<dbReference type="SUPFAM" id="SSF55271">
    <property type="entry name" value="DNA repair protein MutS, domain I"/>
    <property type="match status" value="1"/>
</dbReference>
<dbReference type="GO" id="GO:0030983">
    <property type="term" value="F:mismatched DNA binding"/>
    <property type="evidence" value="ECO:0007669"/>
    <property type="project" value="InterPro"/>
</dbReference>
<dbReference type="GO" id="GO:0005634">
    <property type="term" value="C:nucleus"/>
    <property type="evidence" value="ECO:0007669"/>
    <property type="project" value="UniProtKB-SubCell"/>
</dbReference>
<dbReference type="InterPro" id="IPR036678">
    <property type="entry name" value="MutS_con_dom_sf"/>
</dbReference>
<evidence type="ECO:0000256" key="11">
    <source>
        <dbReference type="ARBA" id="ARBA00073774"/>
    </source>
</evidence>
<dbReference type="GO" id="GO:0006298">
    <property type="term" value="P:mismatch repair"/>
    <property type="evidence" value="ECO:0007669"/>
    <property type="project" value="InterPro"/>
</dbReference>
<evidence type="ECO:0000256" key="3">
    <source>
        <dbReference type="ARBA" id="ARBA00022151"/>
    </source>
</evidence>
<dbReference type="SMART" id="SM00534">
    <property type="entry name" value="MUTSac"/>
    <property type="match status" value="1"/>
</dbReference>
<dbReference type="InterPro" id="IPR007695">
    <property type="entry name" value="DNA_mismatch_repair_MutS-lik_N"/>
</dbReference>
<dbReference type="Pfam" id="PF05190">
    <property type="entry name" value="MutS_IV"/>
    <property type="match status" value="1"/>
</dbReference>
<dbReference type="InterPro" id="IPR007696">
    <property type="entry name" value="DNA_mismatch_repair_MutS_core"/>
</dbReference>
<keyword evidence="5" id="KW-0227">DNA damage</keyword>
<dbReference type="EMBL" id="CM022215">
    <property type="protein sequence ID" value="KAF7009841.1"/>
    <property type="molecule type" value="Genomic_DNA"/>
</dbReference>
<evidence type="ECO:0000256" key="2">
    <source>
        <dbReference type="ARBA" id="ARBA00007094"/>
    </source>
</evidence>
<evidence type="ECO:0000256" key="10">
    <source>
        <dbReference type="ARBA" id="ARBA00029792"/>
    </source>
</evidence>
<keyword evidence="7" id="KW-0238">DNA-binding</keyword>
<dbReference type="PANTHER" id="PTHR11361">
    <property type="entry name" value="DNA MISMATCH REPAIR PROTEIN MUTS FAMILY MEMBER"/>
    <property type="match status" value="1"/>
</dbReference>
<dbReference type="AlphaFoldDB" id="A0A9R1EGU3"/>
<proteinExistence type="inferred from homology"/>
<dbReference type="Gene3D" id="3.40.50.300">
    <property type="entry name" value="P-loop containing nucleotide triphosphate hydrolases"/>
    <property type="match status" value="1"/>
</dbReference>
<dbReference type="Gene3D" id="1.10.1420.10">
    <property type="match status" value="2"/>
</dbReference>
<evidence type="ECO:0000256" key="1">
    <source>
        <dbReference type="ARBA" id="ARBA00004123"/>
    </source>
</evidence>
<evidence type="ECO:0000256" key="12">
    <source>
        <dbReference type="SAM" id="MobiDB-lite"/>
    </source>
</evidence>
<dbReference type="SUPFAM" id="SSF48334">
    <property type="entry name" value="DNA repair protein MutS, domain III"/>
    <property type="match status" value="1"/>
</dbReference>
<feature type="compositionally biased region" description="Low complexity" evidence="12">
    <location>
        <begin position="24"/>
        <end position="33"/>
    </location>
</feature>
<dbReference type="Gramene" id="TraesRN2B0100991600.1">
    <property type="protein sequence ID" value="TraesRN2B0100991600.1"/>
    <property type="gene ID" value="TraesRN2B0100991600"/>
</dbReference>
<dbReference type="CDD" id="cd03287">
    <property type="entry name" value="ABC_MSH3_euk"/>
    <property type="match status" value="1"/>
</dbReference>
<keyword evidence="6" id="KW-0067">ATP-binding</keyword>
<dbReference type="Gene3D" id="3.30.420.110">
    <property type="entry name" value="MutS, connector domain"/>
    <property type="match status" value="1"/>
</dbReference>
<dbReference type="Pfam" id="PF00488">
    <property type="entry name" value="MutS_V"/>
    <property type="match status" value="1"/>
</dbReference>
<dbReference type="FunFam" id="3.40.1170.10:FF:000004">
    <property type="entry name" value="DNA mismatch repair protein"/>
    <property type="match status" value="1"/>
</dbReference>
<dbReference type="GO" id="GO:0140664">
    <property type="term" value="F:ATP-dependent DNA damage sensor activity"/>
    <property type="evidence" value="ECO:0007669"/>
    <property type="project" value="InterPro"/>
</dbReference>
<dbReference type="InterPro" id="IPR007861">
    <property type="entry name" value="DNA_mismatch_repair_MutS_clamp"/>
</dbReference>
<reference evidence="14" key="1">
    <citation type="journal article" date="2017" name="Gigascience">
        <title>The first near-complete assembly of the hexaploid bread wheat genome, Triticum aestivum.</title>
        <authorList>
            <person name="Zimin A.V."/>
            <person name="Puiu D."/>
            <person name="Hall R."/>
            <person name="Kingan S."/>
            <person name="Clavijo B.J."/>
            <person name="Salzberg S.L."/>
        </authorList>
    </citation>
    <scope>NUCLEOTIDE SEQUENCE</scope>
    <source>
        <tissue evidence="14">Leaf</tissue>
    </source>
</reference>
<sequence length="1050" mass="114016">MAKQPKQQVLSRFFSTKPPPPTPTAAAQAQPAAVRRALLEPSPPGSNPSGGGGGGRGYTPLEQQVVDLKARHPDVLLMVEVGYRFRFFGEDAAVAASVLGIVAHPDRSFLTASVPTFRLGFHVRRLVDAGHKVGVVRQTETAAIKAAAAARGGGGAAPFARELSAVYTRATIEAGAGELEGGGAPEEGSRYLVCVVDKEVDAVGREGFEVKVGVVAIEVSTGEVVHGEFMDGAARSGLEAVLLGLAPVEVILGTPLSFPTEKLMRAYAGPASNVRVECTSRDCFSEGGALAELMSLFEKSEVNSPTIGNDKQMEINEEDNNLRGMEGVMAMPELVAQAMALSVRYLKGFGMERLICFGSLFRPFTANTEMSLSANALQQLEVLKNNSDGSIEGSLFQTMNNTCTAFGSRLFRHWLTHPLCDRNLICARHDAISEISESMGSRQDSVSIRQDEGDGCCAASARSDLSTILSSVLTMLGRSLDSQRGITRIFHCKATAKEFIGVIQAILTAGKQLRKLVLEDTDNVSSQHRTVHSSLLRRLISTASSSAVLANAVKLLSCLDKDAADQGDMINLLISSVDQFPEVAEGHVTVEMAKQKLDLLIVEYRKQLGMRSLEYKTVSGTAYLIELPVDRRVPSNWMKVNSTKKTIRYHTPEVLKNLDNLLLAKEELAVICRKTWHKFLMDFGKYYAQFQASVESLAALDCLYSLATLAKQNNYVQPNFVPENEASQIHIKDGRHPVLESLLGDNFVPNDTNLHADGQYCQIVTGPNMGGKSCYIRQVALITIMAQVGSFVPASSATLHVVDGIYTRMGASDSIQQGTSTFYEEMNEASSILQNCSSRSLVIIDELGRGTSTHDGVAIAYATLHYLLKNKKCIVIFVTHYPKILDIQSEFEGSVGAYHVSYLSTRKLLQISDEMMGNGTETEDLGEITFLYKLVAGASDRSFGLNVALLAQLPFRCIKRASVMAAKLQEEMSKRDINKLVRLMDEPSSDGPRESSSEVGLLCAEPHQGLMEACRRILHDMRSAQSNNDITNTLSCLKSAQEIASKMIKG</sequence>
<gene>
    <name evidence="14" type="ORF">CFC21_024333</name>
</gene>
<protein>
    <recommendedName>
        <fullName evidence="3 11">DNA mismatch repair protein MSH3</fullName>
    </recommendedName>
    <alternativeName>
        <fullName evidence="3 11">DNA mismatch repair protein MSH3</fullName>
    </alternativeName>
    <alternativeName>
        <fullName evidence="10">MutS protein homolog 3</fullName>
    </alternativeName>
</protein>
<keyword evidence="9" id="KW-0539">Nucleus</keyword>
<dbReference type="SMART" id="SM00533">
    <property type="entry name" value="MUTSd"/>
    <property type="match status" value="1"/>
</dbReference>
<keyword evidence="8" id="KW-0234">DNA repair</keyword>
<evidence type="ECO:0000256" key="9">
    <source>
        <dbReference type="ARBA" id="ARBA00023242"/>
    </source>
</evidence>
<evidence type="ECO:0000313" key="14">
    <source>
        <dbReference type="EMBL" id="KAF7009841.1"/>
    </source>
</evidence>
<dbReference type="GO" id="GO:0005524">
    <property type="term" value="F:ATP binding"/>
    <property type="evidence" value="ECO:0007669"/>
    <property type="project" value="UniProtKB-KW"/>
</dbReference>
<comment type="caution">
    <text evidence="14">The sequence shown here is derived from an EMBL/GenBank/DDBJ whole genome shotgun (WGS) entry which is preliminary data.</text>
</comment>
<name>A0A9R1EGU3_WHEAT</name>
<comment type="subcellular location">
    <subcellularLocation>
        <location evidence="1">Nucleus</location>
    </subcellularLocation>
</comment>
<dbReference type="InterPro" id="IPR036187">
    <property type="entry name" value="DNA_mismatch_repair_MutS_sf"/>
</dbReference>
<organism evidence="14">
    <name type="scientific">Triticum aestivum</name>
    <name type="common">Wheat</name>
    <dbReference type="NCBI Taxonomy" id="4565"/>
    <lineage>
        <taxon>Eukaryota</taxon>
        <taxon>Viridiplantae</taxon>
        <taxon>Streptophyta</taxon>
        <taxon>Embryophyta</taxon>
        <taxon>Tracheophyta</taxon>
        <taxon>Spermatophyta</taxon>
        <taxon>Magnoliopsida</taxon>
        <taxon>Liliopsida</taxon>
        <taxon>Poales</taxon>
        <taxon>Poaceae</taxon>
        <taxon>BOP clade</taxon>
        <taxon>Pooideae</taxon>
        <taxon>Triticodae</taxon>
        <taxon>Triticeae</taxon>
        <taxon>Triticinae</taxon>
        <taxon>Triticum</taxon>
    </lineage>
</organism>
<dbReference type="InterPro" id="IPR045076">
    <property type="entry name" value="MutS"/>
</dbReference>